<gene>
    <name evidence="4" type="primary">LOC108563744</name>
</gene>
<feature type="region of interest" description="Disordered" evidence="1">
    <location>
        <begin position="1"/>
        <end position="22"/>
    </location>
</feature>
<feature type="compositionally biased region" description="Basic and acidic residues" evidence="1">
    <location>
        <begin position="342"/>
        <end position="351"/>
    </location>
</feature>
<reference evidence="4" key="1">
    <citation type="submission" date="2025-08" db="UniProtKB">
        <authorList>
            <consortium name="RefSeq"/>
        </authorList>
    </citation>
    <scope>IDENTIFICATION</scope>
    <source>
        <tissue evidence="4">Whole Larva</tissue>
    </source>
</reference>
<evidence type="ECO:0000256" key="2">
    <source>
        <dbReference type="SAM" id="Phobius"/>
    </source>
</evidence>
<dbReference type="GeneID" id="108563744"/>
<dbReference type="Proteomes" id="UP000695000">
    <property type="component" value="Unplaced"/>
</dbReference>
<feature type="transmembrane region" description="Helical" evidence="2">
    <location>
        <begin position="83"/>
        <end position="104"/>
    </location>
</feature>
<proteinExistence type="predicted"/>
<accession>A0ABM1MTU5</accession>
<sequence length="396" mass="44058">MDLMNGSMPANQTSPSSVESSTTRVSLYPLNATLPPEQYRFIPGSTPTFVNKTVTNVKERSFNGTGYYIEEEGESGFNDIQTLFLACFATLIPLVIILVTGFVIRVLWRRYKRRTTECMDYDGVIHRESSFGPPERPLHSHLLNGDKLVESHVCNSAEEICDGAITNGIKETGNSHSTTNGSIITMTLKNNHLIVETEERNDIEEDSRETTMKYSPGARDSVFVVEVQQGVRRSPSGGAYGADDMRGANYNYRHQKHQCALVHNEPDTDSEEDQLGDSYYQEDSGDSGEDSPEVQEMVTCRTGLSQSNQSLANQSYSYGNQQGYDNGFYGYPTYSGYINDEPPQKLEDSSKPKITSAVYKSPRTSDQMDPLLSDLSVKRVEDVEEQIRSGDATGDD</sequence>
<protein>
    <submittedName>
        <fullName evidence="4">Uncharacterized protein LOC108563744 isoform X1</fullName>
    </submittedName>
</protein>
<feature type="compositionally biased region" description="Acidic residues" evidence="1">
    <location>
        <begin position="283"/>
        <end position="293"/>
    </location>
</feature>
<keyword evidence="2" id="KW-0472">Membrane</keyword>
<keyword evidence="2" id="KW-0812">Transmembrane</keyword>
<keyword evidence="2" id="KW-1133">Transmembrane helix</keyword>
<keyword evidence="3" id="KW-1185">Reference proteome</keyword>
<feature type="region of interest" description="Disordered" evidence="1">
    <location>
        <begin position="335"/>
        <end position="377"/>
    </location>
</feature>
<name>A0ABM1MTU5_NICVS</name>
<feature type="region of interest" description="Disordered" evidence="1">
    <location>
        <begin position="263"/>
        <end position="295"/>
    </location>
</feature>
<feature type="compositionally biased region" description="Polar residues" evidence="1">
    <location>
        <begin position="8"/>
        <end position="22"/>
    </location>
</feature>
<organism evidence="3 4">
    <name type="scientific">Nicrophorus vespilloides</name>
    <name type="common">Boreal carrion beetle</name>
    <dbReference type="NCBI Taxonomy" id="110193"/>
    <lineage>
        <taxon>Eukaryota</taxon>
        <taxon>Metazoa</taxon>
        <taxon>Ecdysozoa</taxon>
        <taxon>Arthropoda</taxon>
        <taxon>Hexapoda</taxon>
        <taxon>Insecta</taxon>
        <taxon>Pterygota</taxon>
        <taxon>Neoptera</taxon>
        <taxon>Endopterygota</taxon>
        <taxon>Coleoptera</taxon>
        <taxon>Polyphaga</taxon>
        <taxon>Staphyliniformia</taxon>
        <taxon>Silphidae</taxon>
        <taxon>Nicrophorinae</taxon>
        <taxon>Nicrophorus</taxon>
    </lineage>
</organism>
<dbReference type="RefSeq" id="XP_017777995.1">
    <property type="nucleotide sequence ID" value="XM_017922506.1"/>
</dbReference>
<evidence type="ECO:0000256" key="1">
    <source>
        <dbReference type="SAM" id="MobiDB-lite"/>
    </source>
</evidence>
<evidence type="ECO:0000313" key="4">
    <source>
        <dbReference type="RefSeq" id="XP_017777995.1"/>
    </source>
</evidence>
<evidence type="ECO:0000313" key="3">
    <source>
        <dbReference type="Proteomes" id="UP000695000"/>
    </source>
</evidence>